<keyword evidence="1" id="KW-0134">Cell wall</keyword>
<feature type="compositionally biased region" description="Polar residues" evidence="5">
    <location>
        <begin position="124"/>
        <end position="144"/>
    </location>
</feature>
<keyword evidence="4" id="KW-0572">Peptidoglycan-anchor</keyword>
<feature type="region of interest" description="Disordered" evidence="5">
    <location>
        <begin position="967"/>
        <end position="1091"/>
    </location>
</feature>
<name>A0A2Z6TG80_9LACO</name>
<evidence type="ECO:0000259" key="7">
    <source>
        <dbReference type="PROSITE" id="PS50847"/>
    </source>
</evidence>
<dbReference type="Gene3D" id="2.60.40.4300">
    <property type="match status" value="2"/>
</dbReference>
<keyword evidence="6" id="KW-0812">Transmembrane</keyword>
<dbReference type="InterPro" id="IPR041558">
    <property type="entry name" value="MucBP_2"/>
</dbReference>
<dbReference type="RefSeq" id="WP_117118413.1">
    <property type="nucleotide sequence ID" value="NZ_BFBY01000006.1"/>
</dbReference>
<dbReference type="Gene3D" id="3.10.20.470">
    <property type="match status" value="2"/>
</dbReference>
<evidence type="ECO:0000256" key="4">
    <source>
        <dbReference type="ARBA" id="ARBA00023088"/>
    </source>
</evidence>
<feature type="compositionally biased region" description="Polar residues" evidence="5">
    <location>
        <begin position="79"/>
        <end position="114"/>
    </location>
</feature>
<dbReference type="InterPro" id="IPR019931">
    <property type="entry name" value="LPXTG_anchor"/>
</dbReference>
<protein>
    <recommendedName>
        <fullName evidence="7">Gram-positive cocci surface proteins LPxTG domain-containing protein</fullName>
    </recommendedName>
</protein>
<gene>
    <name evidence="8" type="ORF">LrDSM24759_09960</name>
</gene>
<feature type="region of interest" description="Disordered" evidence="5">
    <location>
        <begin position="50"/>
        <end position="144"/>
    </location>
</feature>
<dbReference type="InterPro" id="IPR005877">
    <property type="entry name" value="YSIRK_signal_dom"/>
</dbReference>
<organism evidence="8 9">
    <name type="scientific">Lactobacillus rodentium</name>
    <dbReference type="NCBI Taxonomy" id="947835"/>
    <lineage>
        <taxon>Bacteria</taxon>
        <taxon>Bacillati</taxon>
        <taxon>Bacillota</taxon>
        <taxon>Bacilli</taxon>
        <taxon>Lactobacillales</taxon>
        <taxon>Lactobacillaceae</taxon>
        <taxon>Lactobacillus</taxon>
    </lineage>
</organism>
<evidence type="ECO:0000256" key="6">
    <source>
        <dbReference type="SAM" id="Phobius"/>
    </source>
</evidence>
<dbReference type="OrthoDB" id="2282350at2"/>
<keyword evidence="6" id="KW-1133">Transmembrane helix</keyword>
<feature type="compositionally biased region" description="Polar residues" evidence="5">
    <location>
        <begin position="1064"/>
        <end position="1079"/>
    </location>
</feature>
<feature type="transmembrane region" description="Helical" evidence="6">
    <location>
        <begin position="1102"/>
        <end position="1121"/>
    </location>
</feature>
<accession>A0A2Z6TG80</accession>
<keyword evidence="2" id="KW-0964">Secreted</keyword>
<dbReference type="PROSITE" id="PS50847">
    <property type="entry name" value="GRAM_POS_ANCHORING"/>
    <property type="match status" value="1"/>
</dbReference>
<keyword evidence="3" id="KW-0732">Signal</keyword>
<dbReference type="Pfam" id="PF04650">
    <property type="entry name" value="YSIRK_signal"/>
    <property type="match status" value="1"/>
</dbReference>
<keyword evidence="9" id="KW-1185">Reference proteome</keyword>
<sequence length="1128" mass="123839">MKYKNKTKNNKNDLITTEVNRHYSIRKFSVGVASVLIGSTLFLGSQGQKVQAAVDNNKPTVTEEKTESTSDGKSDTPSKPEQTPAVTSNEKKNSNATNISVDNKPTNDQLSASAQDDVAKQELTGDTNGAGNLDKQQLSHKATSLNTDSNKFELTSTITNNTDHDDKNIFAVTVLPNRGDGKSEFDTHLTGKVEVEGAENAENVTNWYVTGDVGKSLDTLLTKDKDGNYEPTKAALEAAIPEGSTKITHVWNKKPDNWDQVTAVITTVDSLKAKSSLKIHLHTYDPTVETDIGKNAYMSQAVMDSTSFKKLKLGRTVNYVSVDGRDLGSSGPQNINDIAIYHTNAITGDIVGDIVLEKGLPEVGVPTFKGYKFKSISGGHSGKDGFWQDYDPDNPTKIFPVKVIKNLQDAKTNKVSGYAQIPIYKITVVYDTTGGNVVNTNGGGNTNALALFSMLSVTPQIPDKVEQHTSIIKAGDQNSAKLTVVGKQKINISYIDDTEGKQLGQTDSVEGLPGETAVYSTEDRINEYKKQGYDLVSDGTKSPAGQSTLIYDNDYQTDQNFEVHLKHDTKPVEDDSTVTETIHYIYKDGTTASPDKVKTINFKRTGTKDLVTQDVTWNPVEPQTFVKVDSPEITGYTPDVAAIDAIIVNFGDQNIEKTVTYIANDQNAKITYIDDTDNKILKTDNADGKFGKLIEFPTDVDDQIKTFEDEGYVKVSNNFESDKYQADNAKNVFEVHLKHGYTTPEKTVRQATWTINYVGTDHNPESKQQKVTFTRTVYTDKVTNEVHDSGYVPDKQFVDVKSPEVDGYSIYKLDENAVVHQDTKLGENDSDINYVTTVPYLKDQPGTDLPDPMESRQSTWTIHYVGLDKNPDDVVQIVQFIKKGDKFVPTTNFKDIDSPKVDGYDVDIKTAHQDTVLGENNTDGKFKTKVIYTKPKEFIDVPAKIADKKGIPGKPIVQPELPKFEGGIPGIPLEQPELPYKNIGIPGQPLEQPDKPIAEIGIPGEPLEQPDLPIAPIPDINIPDIPNPEIPEKQVPQKPTPSNPTPDPDPTPEVPDEDVPVKSGNITSDSFVSARTNPTKVVPKKYRNTEKLLPQTGKKNSVALSMLGLATLSLTGLMGIATTKKKKR</sequence>
<keyword evidence="6" id="KW-0472">Membrane</keyword>
<dbReference type="Pfam" id="PF17965">
    <property type="entry name" value="MucBP_2"/>
    <property type="match status" value="2"/>
</dbReference>
<dbReference type="Pfam" id="PF17966">
    <property type="entry name" value="Muc_B2"/>
    <property type="match status" value="2"/>
</dbReference>
<feature type="domain" description="Gram-positive cocci surface proteins LPxTG" evidence="7">
    <location>
        <begin position="1093"/>
        <end position="1128"/>
    </location>
</feature>
<evidence type="ECO:0000313" key="9">
    <source>
        <dbReference type="Proteomes" id="UP000257317"/>
    </source>
</evidence>
<evidence type="ECO:0000256" key="1">
    <source>
        <dbReference type="ARBA" id="ARBA00022512"/>
    </source>
</evidence>
<evidence type="ECO:0000313" key="8">
    <source>
        <dbReference type="EMBL" id="GBG05082.1"/>
    </source>
</evidence>
<feature type="compositionally biased region" description="Basic and acidic residues" evidence="5">
    <location>
        <begin position="61"/>
        <end position="78"/>
    </location>
</feature>
<dbReference type="NCBIfam" id="TIGR01167">
    <property type="entry name" value="LPXTG_anchor"/>
    <property type="match status" value="1"/>
</dbReference>
<dbReference type="AlphaFoldDB" id="A0A2Z6TG80"/>
<reference evidence="9" key="1">
    <citation type="submission" date="2018-03" db="EMBL/GenBank/DDBJ databases">
        <title>New taxa in the Lactobacillus gasseri group.</title>
        <authorList>
            <person name="Tanizawa Y."/>
            <person name="Tohno M."/>
            <person name="Endo A."/>
            <person name="Arita M."/>
        </authorList>
    </citation>
    <scope>NUCLEOTIDE SEQUENCE [LARGE SCALE GENOMIC DNA]</scope>
    <source>
        <strain evidence="9">DSM 24759</strain>
    </source>
</reference>
<dbReference type="InterPro" id="IPR041495">
    <property type="entry name" value="Mub_B2"/>
</dbReference>
<feature type="compositionally biased region" description="Pro residues" evidence="5">
    <location>
        <begin position="1038"/>
        <end position="1053"/>
    </location>
</feature>
<evidence type="ECO:0000256" key="3">
    <source>
        <dbReference type="ARBA" id="ARBA00022729"/>
    </source>
</evidence>
<dbReference type="Proteomes" id="UP000257317">
    <property type="component" value="Unassembled WGS sequence"/>
</dbReference>
<evidence type="ECO:0000256" key="5">
    <source>
        <dbReference type="SAM" id="MobiDB-lite"/>
    </source>
</evidence>
<dbReference type="EMBL" id="BFBY01000006">
    <property type="protein sequence ID" value="GBG05082.1"/>
    <property type="molecule type" value="Genomic_DNA"/>
</dbReference>
<proteinExistence type="predicted"/>
<dbReference type="NCBIfam" id="TIGR01168">
    <property type="entry name" value="YSIRK_signal"/>
    <property type="match status" value="1"/>
</dbReference>
<comment type="caution">
    <text evidence="8">The sequence shown here is derived from an EMBL/GenBank/DDBJ whole genome shotgun (WGS) entry which is preliminary data.</text>
</comment>
<evidence type="ECO:0000256" key="2">
    <source>
        <dbReference type="ARBA" id="ARBA00022525"/>
    </source>
</evidence>